<name>A0ABV6Y708_9HYPH</name>
<sequence length="285" mass="31033">MDAGLVTPCAGSAAARKVWGLTLRPLPKTVSPHPDELLSSWLARLAAANYCDFVDLLAHIGVDRRHTIMLDFALETETAERIAVFARTDVDHVQSLLFPVLTQTEAALTAQVPLHTCPNCSRQGLALKHWRRAWVVDCQVCGALLTPILGKPDIGLLSDQLLRRARKGAALLGSAVTLNSVSQIRRAMRGVAFAMALKNARGTPAAALQSYNPEVRLFCLAAIAAVQKRPLLKAALFTNGIDDFARVALLRTYHREARLLANVDRIACRIQHRVHTLGSTSSEQA</sequence>
<evidence type="ECO:0000313" key="2">
    <source>
        <dbReference type="EMBL" id="MFC1457056.1"/>
    </source>
</evidence>
<dbReference type="RefSeq" id="WP_377029587.1">
    <property type="nucleotide sequence ID" value="NZ_JBHOMY010000026.1"/>
</dbReference>
<organism evidence="2 3">
    <name type="scientific">Microvirga arabica</name>
    <dbReference type="NCBI Taxonomy" id="1128671"/>
    <lineage>
        <taxon>Bacteria</taxon>
        <taxon>Pseudomonadati</taxon>
        <taxon>Pseudomonadota</taxon>
        <taxon>Alphaproteobacteria</taxon>
        <taxon>Hyphomicrobiales</taxon>
        <taxon>Methylobacteriaceae</taxon>
        <taxon>Microvirga</taxon>
    </lineage>
</organism>
<evidence type="ECO:0000259" key="1">
    <source>
        <dbReference type="Pfam" id="PF06527"/>
    </source>
</evidence>
<dbReference type="Proteomes" id="UP001593940">
    <property type="component" value="Unassembled WGS sequence"/>
</dbReference>
<dbReference type="Pfam" id="PF06527">
    <property type="entry name" value="TniQ"/>
    <property type="match status" value="1"/>
</dbReference>
<accession>A0ABV6Y708</accession>
<reference evidence="2 3" key="1">
    <citation type="submission" date="2024-09" db="EMBL/GenBank/DDBJ databases">
        <title>Nodulacao em especies de Leguminosae Basais da Amazonia e Caracterizacao dos Rizobios e Bacterias Associadas aos Nodulos.</title>
        <authorList>
            <person name="Jambeiro I.C.A."/>
            <person name="Lopes I.S."/>
            <person name="Aguiar E.R.G.R."/>
            <person name="Santos A.F.J."/>
            <person name="Dos Santos J.M.F."/>
            <person name="Gross E."/>
        </authorList>
    </citation>
    <scope>NUCLEOTIDE SEQUENCE [LARGE SCALE GENOMIC DNA]</scope>
    <source>
        <strain evidence="2 3">BRUESC1165</strain>
    </source>
</reference>
<dbReference type="InterPro" id="IPR009492">
    <property type="entry name" value="TniQ"/>
</dbReference>
<keyword evidence="3" id="KW-1185">Reference proteome</keyword>
<feature type="domain" description="TniQ" evidence="1">
    <location>
        <begin position="29"/>
        <end position="137"/>
    </location>
</feature>
<protein>
    <submittedName>
        <fullName evidence="2">TniQ family protein</fullName>
    </submittedName>
</protein>
<dbReference type="EMBL" id="JBHOMY010000026">
    <property type="protein sequence ID" value="MFC1457056.1"/>
    <property type="molecule type" value="Genomic_DNA"/>
</dbReference>
<gene>
    <name evidence="2" type="ORF">ACETIH_10065</name>
</gene>
<evidence type="ECO:0000313" key="3">
    <source>
        <dbReference type="Proteomes" id="UP001593940"/>
    </source>
</evidence>
<comment type="caution">
    <text evidence="2">The sequence shown here is derived from an EMBL/GenBank/DDBJ whole genome shotgun (WGS) entry which is preliminary data.</text>
</comment>
<proteinExistence type="predicted"/>